<comment type="caution">
    <text evidence="2">The sequence shown here is derived from an EMBL/GenBank/DDBJ whole genome shotgun (WGS) entry which is preliminary data.</text>
</comment>
<accession>R4Z0B6</accession>
<dbReference type="STRING" id="1229780.BN381_350028"/>
<evidence type="ECO:0000313" key="3">
    <source>
        <dbReference type="Proteomes" id="UP000018291"/>
    </source>
</evidence>
<protein>
    <submittedName>
        <fullName evidence="2">Uncharacterized protein</fullName>
    </submittedName>
</protein>
<evidence type="ECO:0000256" key="1">
    <source>
        <dbReference type="SAM" id="MobiDB-lite"/>
    </source>
</evidence>
<gene>
    <name evidence="2" type="ORF">BN381_350028</name>
</gene>
<feature type="region of interest" description="Disordered" evidence="1">
    <location>
        <begin position="91"/>
        <end position="114"/>
    </location>
</feature>
<evidence type="ECO:0000313" key="2">
    <source>
        <dbReference type="EMBL" id="CCM64168.1"/>
    </source>
</evidence>
<dbReference type="EMBL" id="CANL01000029">
    <property type="protein sequence ID" value="CCM64168.1"/>
    <property type="molecule type" value="Genomic_DNA"/>
</dbReference>
<name>R4Z0B6_9ACTN</name>
<sequence length="140" mass="14697">MCRRLLANGSQVPVLFRRSGMARADDSIMVCADLLLDDDAHRVTRAGIAVIAVMLGVVRVAITKITENNLLSQVDRQLTAAVGPIRDFDDFGRSGGAAGGPDDQAPNDKTPPSRSLSSLYVGIVDGTDVDTVPAAFSASI</sequence>
<dbReference type="HOGENOM" id="CLU_1831471_0_0_11"/>
<reference evidence="2 3" key="1">
    <citation type="journal article" date="2013" name="ISME J.">
        <title>Metabolic model for the filamentous 'Candidatus Microthrix parvicella' based on genomic and metagenomic analyses.</title>
        <authorList>
            <person name="Jon McIlroy S."/>
            <person name="Kristiansen R."/>
            <person name="Albertsen M."/>
            <person name="Michael Karst S."/>
            <person name="Rossetti S."/>
            <person name="Lund Nielsen J."/>
            <person name="Tandoi V."/>
            <person name="James Seviour R."/>
            <person name="Nielsen P.H."/>
        </authorList>
    </citation>
    <scope>NUCLEOTIDE SEQUENCE [LARGE SCALE GENOMIC DNA]</scope>
    <source>
        <strain evidence="2 3">RN1</strain>
    </source>
</reference>
<keyword evidence="3" id="KW-1185">Reference proteome</keyword>
<dbReference type="Proteomes" id="UP000018291">
    <property type="component" value="Unassembled WGS sequence"/>
</dbReference>
<proteinExistence type="predicted"/>
<dbReference type="AlphaFoldDB" id="R4Z0B6"/>
<organism evidence="2 3">
    <name type="scientific">Candidatus Neomicrothrix parvicella RN1</name>
    <dbReference type="NCBI Taxonomy" id="1229780"/>
    <lineage>
        <taxon>Bacteria</taxon>
        <taxon>Bacillati</taxon>
        <taxon>Actinomycetota</taxon>
        <taxon>Acidimicrobiia</taxon>
        <taxon>Acidimicrobiales</taxon>
        <taxon>Microthrixaceae</taxon>
        <taxon>Candidatus Neomicrothrix</taxon>
    </lineage>
</organism>